<keyword evidence="3" id="KW-0720">Serine protease</keyword>
<dbReference type="FunFam" id="2.40.10.10:FF:000068">
    <property type="entry name" value="transmembrane protease serine 2"/>
    <property type="match status" value="1"/>
</dbReference>
<dbReference type="GO" id="GO:0006508">
    <property type="term" value="P:proteolysis"/>
    <property type="evidence" value="ECO:0007669"/>
    <property type="project" value="UniProtKB-KW"/>
</dbReference>
<dbReference type="PANTHER" id="PTHR24276">
    <property type="entry name" value="POLYSERASE-RELATED"/>
    <property type="match status" value="1"/>
</dbReference>
<dbReference type="InterPro" id="IPR009003">
    <property type="entry name" value="Peptidase_S1_PA"/>
</dbReference>
<dbReference type="PROSITE" id="PS50240">
    <property type="entry name" value="TRYPSIN_DOM"/>
    <property type="match status" value="1"/>
</dbReference>
<dbReference type="OrthoDB" id="10059102at2759"/>
<dbReference type="Proteomes" id="UP001153712">
    <property type="component" value="Chromosome 6"/>
</dbReference>
<dbReference type="GO" id="GO:0004252">
    <property type="term" value="F:serine-type endopeptidase activity"/>
    <property type="evidence" value="ECO:0007669"/>
    <property type="project" value="InterPro"/>
</dbReference>
<dbReference type="PANTHER" id="PTHR24276:SF98">
    <property type="entry name" value="FI18310P1-RELATED"/>
    <property type="match status" value="1"/>
</dbReference>
<keyword evidence="4" id="KW-1015">Disulfide bond</keyword>
<dbReference type="SMART" id="SM00020">
    <property type="entry name" value="Tryp_SPc"/>
    <property type="match status" value="1"/>
</dbReference>
<name>A0A9N9TYC2_PHYSR</name>
<evidence type="ECO:0000313" key="7">
    <source>
        <dbReference type="EMBL" id="CAG9863039.1"/>
    </source>
</evidence>
<feature type="signal peptide" evidence="5">
    <location>
        <begin position="1"/>
        <end position="26"/>
    </location>
</feature>
<evidence type="ECO:0000256" key="5">
    <source>
        <dbReference type="SAM" id="SignalP"/>
    </source>
</evidence>
<accession>A0A9N9TYC2</accession>
<evidence type="ECO:0000256" key="1">
    <source>
        <dbReference type="ARBA" id="ARBA00022670"/>
    </source>
</evidence>
<keyword evidence="1" id="KW-0645">Protease</keyword>
<gene>
    <name evidence="7" type="ORF">PHYEVI_LOCUS9340</name>
</gene>
<keyword evidence="8" id="KW-1185">Reference proteome</keyword>
<feature type="chain" id="PRO_5040235193" description="Peptidase S1 domain-containing protein" evidence="5">
    <location>
        <begin position="27"/>
        <end position="282"/>
    </location>
</feature>
<dbReference type="Gene3D" id="2.40.10.10">
    <property type="entry name" value="Trypsin-like serine proteases"/>
    <property type="match status" value="1"/>
</dbReference>
<keyword evidence="5" id="KW-0732">Signal</keyword>
<reference evidence="7" key="1">
    <citation type="submission" date="2022-01" db="EMBL/GenBank/DDBJ databases">
        <authorList>
            <person name="King R."/>
        </authorList>
    </citation>
    <scope>NUCLEOTIDE SEQUENCE</scope>
</reference>
<dbReference type="SUPFAM" id="SSF50494">
    <property type="entry name" value="Trypsin-like serine proteases"/>
    <property type="match status" value="1"/>
</dbReference>
<evidence type="ECO:0000313" key="8">
    <source>
        <dbReference type="Proteomes" id="UP001153712"/>
    </source>
</evidence>
<dbReference type="EMBL" id="OU900099">
    <property type="protein sequence ID" value="CAG9863039.1"/>
    <property type="molecule type" value="Genomic_DNA"/>
</dbReference>
<evidence type="ECO:0000256" key="4">
    <source>
        <dbReference type="ARBA" id="ARBA00023157"/>
    </source>
</evidence>
<evidence type="ECO:0000259" key="6">
    <source>
        <dbReference type="PROSITE" id="PS50240"/>
    </source>
</evidence>
<keyword evidence="2" id="KW-0378">Hydrolase</keyword>
<organism evidence="7 8">
    <name type="scientific">Phyllotreta striolata</name>
    <name type="common">Striped flea beetle</name>
    <name type="synonym">Crioceris striolata</name>
    <dbReference type="NCBI Taxonomy" id="444603"/>
    <lineage>
        <taxon>Eukaryota</taxon>
        <taxon>Metazoa</taxon>
        <taxon>Ecdysozoa</taxon>
        <taxon>Arthropoda</taxon>
        <taxon>Hexapoda</taxon>
        <taxon>Insecta</taxon>
        <taxon>Pterygota</taxon>
        <taxon>Neoptera</taxon>
        <taxon>Endopterygota</taxon>
        <taxon>Coleoptera</taxon>
        <taxon>Polyphaga</taxon>
        <taxon>Cucujiformia</taxon>
        <taxon>Chrysomeloidea</taxon>
        <taxon>Chrysomelidae</taxon>
        <taxon>Galerucinae</taxon>
        <taxon>Alticini</taxon>
        <taxon>Phyllotreta</taxon>
    </lineage>
</organism>
<sequence>MKIQNSNMHLVKIFILACIVCSLGSANEDEVENDTLKDYKTVYEGFHQVSIHLSYNDDFLCGGAIVSPNTVVTVAHCLYYSWGGIIPPLILAIKAGNSDLKSQNIQSYSVSKVTFHDKFDAVSMKYDLAALQVSTPFPLENSAIGIIPVAKDTSKFYSNCLVYGWTEDTNTLQYLDARLTVCTLVNEGRICVDARNSSYVLGGLCQYAPGSSLVCDNKLIGILFSKPLCNGTETTVFENARYILDFSDEISYSASPAVIPVESNQFLNLLLALLSFVLNFLF</sequence>
<dbReference type="InterPro" id="IPR050430">
    <property type="entry name" value="Peptidase_S1"/>
</dbReference>
<dbReference type="InterPro" id="IPR001254">
    <property type="entry name" value="Trypsin_dom"/>
</dbReference>
<dbReference type="Pfam" id="PF00089">
    <property type="entry name" value="Trypsin"/>
    <property type="match status" value="1"/>
</dbReference>
<dbReference type="InterPro" id="IPR043504">
    <property type="entry name" value="Peptidase_S1_PA_chymotrypsin"/>
</dbReference>
<evidence type="ECO:0000256" key="2">
    <source>
        <dbReference type="ARBA" id="ARBA00022801"/>
    </source>
</evidence>
<proteinExistence type="predicted"/>
<feature type="domain" description="Peptidase S1" evidence="6">
    <location>
        <begin position="48"/>
        <end position="255"/>
    </location>
</feature>
<dbReference type="AlphaFoldDB" id="A0A9N9TYC2"/>
<evidence type="ECO:0000256" key="3">
    <source>
        <dbReference type="ARBA" id="ARBA00022825"/>
    </source>
</evidence>
<protein>
    <recommendedName>
        <fullName evidence="6">Peptidase S1 domain-containing protein</fullName>
    </recommendedName>
</protein>